<comment type="function">
    <text evidence="10">Confers DNA tethering and processivity to DNA polymerases and other proteins. Acts as a clamp, forming a ring around DNA (a reaction catalyzed by the clamp-loading complex) which diffuses in an ATP-independent manner freely and bidirectionally along dsDNA. Initially characterized for its ability to contact the catalytic subunit of DNA polymerase III (Pol III), a complex, multichain enzyme responsible for most of the replicative synthesis in bacteria; Pol III exhibits 3'-5' exonuclease proofreading activity. The beta chain is required for initiation of replication as well as for processivity of DNA replication.</text>
</comment>
<name>A0A940WVR5_9BACI</name>
<feature type="domain" description="DNA polymerase III beta sliding clamp C-terminal" evidence="13">
    <location>
        <begin position="257"/>
        <end position="377"/>
    </location>
</feature>
<dbReference type="NCBIfam" id="TIGR00663">
    <property type="entry name" value="dnan"/>
    <property type="match status" value="1"/>
</dbReference>
<dbReference type="Gene3D" id="3.10.150.10">
    <property type="entry name" value="DNA Polymerase III, subunit A, domain 2"/>
    <property type="match status" value="1"/>
</dbReference>
<dbReference type="GO" id="GO:0006271">
    <property type="term" value="P:DNA strand elongation involved in DNA replication"/>
    <property type="evidence" value="ECO:0007669"/>
    <property type="project" value="TreeGrafter"/>
</dbReference>
<comment type="subcellular location">
    <subcellularLocation>
        <location evidence="1 10">Cytoplasm</location>
    </subcellularLocation>
</comment>
<evidence type="ECO:0000313" key="15">
    <source>
        <dbReference type="Proteomes" id="UP000678228"/>
    </source>
</evidence>
<evidence type="ECO:0000256" key="2">
    <source>
        <dbReference type="ARBA" id="ARBA00010752"/>
    </source>
</evidence>
<comment type="caution">
    <text evidence="14">The sequence shown here is derived from an EMBL/GenBank/DDBJ whole genome shotgun (WGS) entry which is preliminary data.</text>
</comment>
<evidence type="ECO:0000256" key="10">
    <source>
        <dbReference type="PIRNR" id="PIRNR000804"/>
    </source>
</evidence>
<protein>
    <recommendedName>
        <fullName evidence="3 10">Beta sliding clamp</fullName>
    </recommendedName>
</protein>
<evidence type="ECO:0000256" key="3">
    <source>
        <dbReference type="ARBA" id="ARBA00021035"/>
    </source>
</evidence>
<dbReference type="EMBL" id="JAGKSQ010000007">
    <property type="protein sequence ID" value="MBP3952598.1"/>
    <property type="molecule type" value="Genomic_DNA"/>
</dbReference>
<dbReference type="Proteomes" id="UP000678228">
    <property type="component" value="Unassembled WGS sequence"/>
</dbReference>
<dbReference type="GO" id="GO:0005737">
    <property type="term" value="C:cytoplasm"/>
    <property type="evidence" value="ECO:0007669"/>
    <property type="project" value="UniProtKB-SubCell"/>
</dbReference>
<dbReference type="AlphaFoldDB" id="A0A940WVR5"/>
<evidence type="ECO:0000259" key="13">
    <source>
        <dbReference type="Pfam" id="PF02768"/>
    </source>
</evidence>
<comment type="subunit">
    <text evidence="10">Forms a ring-shaped head-to-tail homodimer around DNA.</text>
</comment>
<reference evidence="14" key="1">
    <citation type="submission" date="2021-03" db="EMBL/GenBank/DDBJ databases">
        <title>Bacillus suaedae sp. nov., isolated from Suaeda aralocaspica.</title>
        <authorList>
            <person name="Lei R.F.R."/>
        </authorList>
    </citation>
    <scope>NUCLEOTIDE SEQUENCE</scope>
    <source>
        <strain evidence="14">YZJH907-2</strain>
    </source>
</reference>
<evidence type="ECO:0000259" key="11">
    <source>
        <dbReference type="Pfam" id="PF00712"/>
    </source>
</evidence>
<keyword evidence="15" id="KW-1185">Reference proteome</keyword>
<evidence type="ECO:0000256" key="9">
    <source>
        <dbReference type="ARBA" id="ARBA00023125"/>
    </source>
</evidence>
<evidence type="ECO:0000259" key="12">
    <source>
        <dbReference type="Pfam" id="PF02767"/>
    </source>
</evidence>
<dbReference type="RefSeq" id="WP_210598459.1">
    <property type="nucleotide sequence ID" value="NZ_JAGKSQ010000007.1"/>
</dbReference>
<organism evidence="14 15">
    <name type="scientific">Halalkalibacter suaedae</name>
    <dbReference type="NCBI Taxonomy" id="2822140"/>
    <lineage>
        <taxon>Bacteria</taxon>
        <taxon>Bacillati</taxon>
        <taxon>Bacillota</taxon>
        <taxon>Bacilli</taxon>
        <taxon>Bacillales</taxon>
        <taxon>Bacillaceae</taxon>
        <taxon>Halalkalibacter</taxon>
    </lineage>
</organism>
<evidence type="ECO:0000256" key="7">
    <source>
        <dbReference type="ARBA" id="ARBA00022705"/>
    </source>
</evidence>
<dbReference type="GO" id="GO:0009360">
    <property type="term" value="C:DNA polymerase III complex"/>
    <property type="evidence" value="ECO:0007669"/>
    <property type="project" value="InterPro"/>
</dbReference>
<dbReference type="InterPro" id="IPR001001">
    <property type="entry name" value="DNA_polIII_beta"/>
</dbReference>
<dbReference type="SUPFAM" id="SSF55979">
    <property type="entry name" value="DNA clamp"/>
    <property type="match status" value="3"/>
</dbReference>
<keyword evidence="6 10" id="KW-0548">Nucleotidyltransferase</keyword>
<dbReference type="PANTHER" id="PTHR30478">
    <property type="entry name" value="DNA POLYMERASE III SUBUNIT BETA"/>
    <property type="match status" value="1"/>
</dbReference>
<evidence type="ECO:0000313" key="14">
    <source>
        <dbReference type="EMBL" id="MBP3952598.1"/>
    </source>
</evidence>
<accession>A0A940WVR5</accession>
<proteinExistence type="inferred from homology"/>
<evidence type="ECO:0000256" key="1">
    <source>
        <dbReference type="ARBA" id="ARBA00004496"/>
    </source>
</evidence>
<keyword evidence="9" id="KW-0238">DNA-binding</keyword>
<keyword evidence="7 10" id="KW-0235">DNA replication</keyword>
<evidence type="ECO:0000256" key="8">
    <source>
        <dbReference type="ARBA" id="ARBA00022932"/>
    </source>
</evidence>
<dbReference type="CDD" id="cd00140">
    <property type="entry name" value="beta_clamp"/>
    <property type="match status" value="1"/>
</dbReference>
<feature type="domain" description="DNA polymerase III beta sliding clamp central" evidence="12">
    <location>
        <begin position="137"/>
        <end position="252"/>
    </location>
</feature>
<dbReference type="GO" id="GO:0003887">
    <property type="term" value="F:DNA-directed DNA polymerase activity"/>
    <property type="evidence" value="ECO:0007669"/>
    <property type="project" value="UniProtKB-UniRule"/>
</dbReference>
<keyword evidence="8 10" id="KW-0239">DNA-directed DNA polymerase</keyword>
<evidence type="ECO:0000256" key="6">
    <source>
        <dbReference type="ARBA" id="ARBA00022695"/>
    </source>
</evidence>
<dbReference type="GO" id="GO:0008408">
    <property type="term" value="F:3'-5' exonuclease activity"/>
    <property type="evidence" value="ECO:0007669"/>
    <property type="project" value="InterPro"/>
</dbReference>
<keyword evidence="5 10" id="KW-0808">Transferase</keyword>
<evidence type="ECO:0000256" key="5">
    <source>
        <dbReference type="ARBA" id="ARBA00022679"/>
    </source>
</evidence>
<dbReference type="Pfam" id="PF00712">
    <property type="entry name" value="DNA_pol3_beta"/>
    <property type="match status" value="1"/>
</dbReference>
<feature type="domain" description="DNA polymerase III beta sliding clamp N-terminal" evidence="11">
    <location>
        <begin position="1"/>
        <end position="127"/>
    </location>
</feature>
<gene>
    <name evidence="14" type="primary">dnaN</name>
    <name evidence="14" type="ORF">J7W16_15845</name>
</gene>
<dbReference type="Pfam" id="PF02767">
    <property type="entry name" value="DNA_pol3_beta_2"/>
    <property type="match status" value="1"/>
</dbReference>
<dbReference type="Pfam" id="PF02768">
    <property type="entry name" value="DNA_pol3_beta_3"/>
    <property type="match status" value="1"/>
</dbReference>
<dbReference type="InterPro" id="IPR022637">
    <property type="entry name" value="DNA_polIII_beta_cen"/>
</dbReference>
<dbReference type="InterPro" id="IPR022634">
    <property type="entry name" value="DNA_polIII_beta_N"/>
</dbReference>
<dbReference type="Gene3D" id="3.70.10.10">
    <property type="match status" value="1"/>
</dbReference>
<sequence length="380" mass="42857">MRFFINRDRFVHDVQNVTKAVSSRTTIPILTGIKIVADHSGITLTGSDSDISIETFIPKEEEGSEIVRIEEKGSIVLQARFFAEIVKKLPGQDIEIIVQDQFATTIRSGSSVFNLNGLDPEEYPRLPQVKEDLLFRLPQDMLKNLIRQTVFAVSTQETRPVLTGVNLETEEDELNCTATDSHRLAMRKATIERNNESLSFNNVVIPGKSLNELSKILDDSSERVDIVVTENQVLFKMKNILFFSRLLEGKYPVTKGMIPTQSKTAFKLKAKPFLHTLERALLLSREGKNNVINLKTLEGGQIEITSISPEVGKVTEHIDSIDFEGEDMRISFNGKNVIDALKVVDSEEIHITFTGAMSPFVIRPTDHDHYLHLFSPVRTY</sequence>
<dbReference type="InterPro" id="IPR046938">
    <property type="entry name" value="DNA_clamp_sf"/>
</dbReference>
<comment type="similarity">
    <text evidence="2 10">Belongs to the beta sliding clamp family.</text>
</comment>
<dbReference type="PANTHER" id="PTHR30478:SF0">
    <property type="entry name" value="BETA SLIDING CLAMP"/>
    <property type="match status" value="1"/>
</dbReference>
<keyword evidence="4 10" id="KW-0963">Cytoplasm</keyword>
<dbReference type="InterPro" id="IPR022635">
    <property type="entry name" value="DNA_polIII_beta_C"/>
</dbReference>
<evidence type="ECO:0000256" key="4">
    <source>
        <dbReference type="ARBA" id="ARBA00022490"/>
    </source>
</evidence>
<dbReference type="SMART" id="SM00480">
    <property type="entry name" value="POL3Bc"/>
    <property type="match status" value="1"/>
</dbReference>
<dbReference type="GO" id="GO:0003677">
    <property type="term" value="F:DNA binding"/>
    <property type="evidence" value="ECO:0007669"/>
    <property type="project" value="UniProtKB-UniRule"/>
</dbReference>
<dbReference type="FunFam" id="3.10.150.10:FF:000007">
    <property type="entry name" value="Beta sliding clamp"/>
    <property type="match status" value="1"/>
</dbReference>
<dbReference type="PIRSF" id="PIRSF000804">
    <property type="entry name" value="DNA_pol_III_b"/>
    <property type="match status" value="1"/>
</dbReference>